<feature type="region of interest" description="Disordered" evidence="1">
    <location>
        <begin position="80"/>
        <end position="99"/>
    </location>
</feature>
<evidence type="ECO:0000313" key="2">
    <source>
        <dbReference type="EMBL" id="CAD6999608.1"/>
    </source>
</evidence>
<name>A0A811UMQ1_CERCA</name>
<organism evidence="2 3">
    <name type="scientific">Ceratitis capitata</name>
    <name type="common">Mediterranean fruit fly</name>
    <name type="synonym">Tephritis capitata</name>
    <dbReference type="NCBI Taxonomy" id="7213"/>
    <lineage>
        <taxon>Eukaryota</taxon>
        <taxon>Metazoa</taxon>
        <taxon>Ecdysozoa</taxon>
        <taxon>Arthropoda</taxon>
        <taxon>Hexapoda</taxon>
        <taxon>Insecta</taxon>
        <taxon>Pterygota</taxon>
        <taxon>Neoptera</taxon>
        <taxon>Endopterygota</taxon>
        <taxon>Diptera</taxon>
        <taxon>Brachycera</taxon>
        <taxon>Muscomorpha</taxon>
        <taxon>Tephritoidea</taxon>
        <taxon>Tephritidae</taxon>
        <taxon>Ceratitis</taxon>
        <taxon>Ceratitis</taxon>
    </lineage>
</organism>
<dbReference type="Proteomes" id="UP000606786">
    <property type="component" value="Unassembled WGS sequence"/>
</dbReference>
<evidence type="ECO:0000313" key="3">
    <source>
        <dbReference type="Proteomes" id="UP000606786"/>
    </source>
</evidence>
<accession>A0A811UMQ1</accession>
<dbReference type="EMBL" id="CAJHJT010000012">
    <property type="protein sequence ID" value="CAD6999608.1"/>
    <property type="molecule type" value="Genomic_DNA"/>
</dbReference>
<proteinExistence type="predicted"/>
<comment type="caution">
    <text evidence="2">The sequence shown here is derived from an EMBL/GenBank/DDBJ whole genome shotgun (WGS) entry which is preliminary data.</text>
</comment>
<sequence>MATRPAALLFDKLDQLKCPSNTLLTTENATTPKCHTILGNDSIKLICNSPSPPVSISKTNTHDDRQSDELKVTRLATQAEQVHRQKHPHNTPSKWKVTRKAAKFIKPRSRAKHTGNEK</sequence>
<evidence type="ECO:0000256" key="1">
    <source>
        <dbReference type="SAM" id="MobiDB-lite"/>
    </source>
</evidence>
<dbReference type="AlphaFoldDB" id="A0A811UMQ1"/>
<gene>
    <name evidence="2" type="ORF">CCAP1982_LOCUS8131</name>
</gene>
<keyword evidence="3" id="KW-1185">Reference proteome</keyword>
<protein>
    <submittedName>
        <fullName evidence="2">(Mediterranean fruit fly) hypothetical protein</fullName>
    </submittedName>
</protein>
<reference evidence="2" key="1">
    <citation type="submission" date="2020-11" db="EMBL/GenBank/DDBJ databases">
        <authorList>
            <person name="Whitehead M."/>
        </authorList>
    </citation>
    <scope>NUCLEOTIDE SEQUENCE</scope>
    <source>
        <strain evidence="2">EGII</strain>
    </source>
</reference>